<evidence type="ECO:0000313" key="5">
    <source>
        <dbReference type="Proteomes" id="UP000650485"/>
    </source>
</evidence>
<accession>A0A923NIF9</accession>
<protein>
    <recommendedName>
        <fullName evidence="1">ribose-5-phosphate isomerase</fullName>
        <ecNumber evidence="1">5.3.1.6</ecNumber>
    </recommendedName>
    <alternativeName>
        <fullName evidence="3">Phosphoriboisomerase</fullName>
    </alternativeName>
</protein>
<dbReference type="GO" id="GO:0005829">
    <property type="term" value="C:cytosol"/>
    <property type="evidence" value="ECO:0007669"/>
    <property type="project" value="TreeGrafter"/>
</dbReference>
<evidence type="ECO:0000256" key="3">
    <source>
        <dbReference type="ARBA" id="ARBA00029734"/>
    </source>
</evidence>
<dbReference type="Pfam" id="PF06026">
    <property type="entry name" value="Rib_5-P_isom_A"/>
    <property type="match status" value="1"/>
</dbReference>
<dbReference type="InterPro" id="IPR037171">
    <property type="entry name" value="NagB/RpiA_transferase-like"/>
</dbReference>
<gene>
    <name evidence="4" type="ORF">H7R52_04495</name>
</gene>
<dbReference type="InterPro" id="IPR004788">
    <property type="entry name" value="Ribose5P_isomerase_type_A"/>
</dbReference>
<dbReference type="PANTHER" id="PTHR11934:SF0">
    <property type="entry name" value="RIBOSE-5-PHOSPHATE ISOMERASE"/>
    <property type="match status" value="1"/>
</dbReference>
<dbReference type="SUPFAM" id="SSF100950">
    <property type="entry name" value="NagB/RpiA/CoA transferase-like"/>
    <property type="match status" value="2"/>
</dbReference>
<dbReference type="GO" id="GO:0004751">
    <property type="term" value="F:ribose-5-phosphate isomerase activity"/>
    <property type="evidence" value="ECO:0007669"/>
    <property type="project" value="UniProtKB-EC"/>
</dbReference>
<dbReference type="AlphaFoldDB" id="A0A923NIF9"/>
<sequence>MGIPLADVDAVDYIDLTVDGADAVDPQLNGIKGGGAALLYEKVVAKNSKRNIWIVDGSKQHAEDDMLDKIQQQKKAAGEYAASLVENGMVVGLGTGSTVRYFVDRLGERVANEGLDIVGVTTSNRTAHRQLIRLPLVTRLSVR</sequence>
<evidence type="ECO:0000313" key="4">
    <source>
        <dbReference type="EMBL" id="MBC6498377.1"/>
    </source>
</evidence>
<dbReference type="Gene3D" id="3.40.50.1360">
    <property type="match status" value="2"/>
</dbReference>
<evidence type="ECO:0000256" key="2">
    <source>
        <dbReference type="ARBA" id="ARBA00023235"/>
    </source>
</evidence>
<dbReference type="GO" id="GO:0006014">
    <property type="term" value="P:D-ribose metabolic process"/>
    <property type="evidence" value="ECO:0007669"/>
    <property type="project" value="TreeGrafter"/>
</dbReference>
<name>A0A923NIF9_WEICO</name>
<dbReference type="GO" id="GO:0009052">
    <property type="term" value="P:pentose-phosphate shunt, non-oxidative branch"/>
    <property type="evidence" value="ECO:0007669"/>
    <property type="project" value="InterPro"/>
</dbReference>
<dbReference type="EMBL" id="JACSZT010000003">
    <property type="protein sequence ID" value="MBC6498377.1"/>
    <property type="molecule type" value="Genomic_DNA"/>
</dbReference>
<reference evidence="4" key="1">
    <citation type="submission" date="2020-08" db="EMBL/GenBank/DDBJ databases">
        <title>Complete genome sequence of Weissella confusa strain FS54 provides insights into metabolic potential.</title>
        <authorList>
            <person name="Fhoula I."/>
            <person name="Najjari A."/>
            <person name="Lekired A."/>
            <person name="Bessrour-Aouam N."/>
            <person name="Jaballah S."/>
            <person name="Klibi N."/>
            <person name="Ouzari H.-I."/>
        </authorList>
    </citation>
    <scope>NUCLEOTIDE SEQUENCE</scope>
    <source>
        <strain evidence="4">FS54</strain>
    </source>
</reference>
<dbReference type="Proteomes" id="UP000650485">
    <property type="component" value="Unassembled WGS sequence"/>
</dbReference>
<dbReference type="PANTHER" id="PTHR11934">
    <property type="entry name" value="RIBOSE-5-PHOSPHATE ISOMERASE"/>
    <property type="match status" value="1"/>
</dbReference>
<evidence type="ECO:0000256" key="1">
    <source>
        <dbReference type="ARBA" id="ARBA00011959"/>
    </source>
</evidence>
<organism evidence="4 5">
    <name type="scientific">Weissella confusa</name>
    <name type="common">Lactobacillus confusus</name>
    <dbReference type="NCBI Taxonomy" id="1583"/>
    <lineage>
        <taxon>Bacteria</taxon>
        <taxon>Bacillati</taxon>
        <taxon>Bacillota</taxon>
        <taxon>Bacilli</taxon>
        <taxon>Lactobacillales</taxon>
        <taxon>Lactobacillaceae</taxon>
        <taxon>Weissella</taxon>
    </lineage>
</organism>
<comment type="caution">
    <text evidence="4">The sequence shown here is derived from an EMBL/GenBank/DDBJ whole genome shotgun (WGS) entry which is preliminary data.</text>
</comment>
<proteinExistence type="predicted"/>
<keyword evidence="2 4" id="KW-0413">Isomerase</keyword>
<dbReference type="EC" id="5.3.1.6" evidence="1"/>